<dbReference type="STRING" id="67331.SAMN04490357_2884"/>
<accession>A0A1H4VC19</accession>
<evidence type="ECO:0000313" key="2">
    <source>
        <dbReference type="Proteomes" id="UP000182375"/>
    </source>
</evidence>
<organism evidence="1 2">
    <name type="scientific">Streptomyces misionensis</name>
    <dbReference type="NCBI Taxonomy" id="67331"/>
    <lineage>
        <taxon>Bacteria</taxon>
        <taxon>Bacillati</taxon>
        <taxon>Actinomycetota</taxon>
        <taxon>Actinomycetes</taxon>
        <taxon>Kitasatosporales</taxon>
        <taxon>Streptomycetaceae</taxon>
        <taxon>Streptomyces</taxon>
    </lineage>
</organism>
<protein>
    <submittedName>
        <fullName evidence="1">N-acetylglucosamine-6-phosphate deacetylase</fullName>
    </submittedName>
</protein>
<reference evidence="1 2" key="1">
    <citation type="submission" date="2016-10" db="EMBL/GenBank/DDBJ databases">
        <authorList>
            <person name="de Groot N.N."/>
        </authorList>
    </citation>
    <scope>NUCLEOTIDE SEQUENCE [LARGE SCALE GENOMIC DNA]</scope>
    <source>
        <strain evidence="1 2">DSM 40306</strain>
    </source>
</reference>
<evidence type="ECO:0000313" key="1">
    <source>
        <dbReference type="EMBL" id="SEC77944.1"/>
    </source>
</evidence>
<name>A0A1H4VC19_9ACTN</name>
<dbReference type="AlphaFoldDB" id="A0A1H4VC19"/>
<dbReference type="Proteomes" id="UP000182375">
    <property type="component" value="Unassembled WGS sequence"/>
</dbReference>
<sequence>MNNSLPSTWSANAWIDPRGTFSGPVQHQDGLITPGPLTAAPLGDTEPYLVPSLPVEVHCHGLGSVDFSNFAEIDLFEVDKHAASEGLLCIPTLYLRQERLDGFVEFMRGFAALKADGKLPFVPAIALEGPLVASFGGTPASSVWAPSKEEWEKLASCGPLGLVYIMLSPDALQSSSYLAAQFTPDHPSLEWIVTRLVESGVRPALGHFAKENPQLGADCIEEVLAAAEAAECPHDGVRVVTDHLFNEMPLLIKHAFRTSKARANRDALLAQYDLPSWNLADLHEQVGPVPAAIMRGAHAGRIAACLNFDGEHVDFAIAKRAIEIVGPRNMMLMTDRSDVARLAGQDLHQEPGSDLWYQEQGVVAAGTQPIDQQIANVRALGVPEADIWHLVSFTAYRTFFPGVDLAAGRFAQGCHVDAERQRRALI</sequence>
<dbReference type="SUPFAM" id="SSF51556">
    <property type="entry name" value="Metallo-dependent hydrolases"/>
    <property type="match status" value="1"/>
</dbReference>
<dbReference type="InterPro" id="IPR032466">
    <property type="entry name" value="Metal_Hydrolase"/>
</dbReference>
<dbReference type="EMBL" id="FNTD01000004">
    <property type="protein sequence ID" value="SEC77944.1"/>
    <property type="molecule type" value="Genomic_DNA"/>
</dbReference>
<dbReference type="RefSeq" id="WP_239697830.1">
    <property type="nucleotide sequence ID" value="NZ_FNTD01000004.1"/>
</dbReference>
<dbReference type="Gene3D" id="3.20.20.140">
    <property type="entry name" value="Metal-dependent hydrolases"/>
    <property type="match status" value="1"/>
</dbReference>
<dbReference type="GeneID" id="95512036"/>
<gene>
    <name evidence="1" type="ORF">SAMN04490357_2884</name>
</gene>
<proteinExistence type="predicted"/>